<keyword evidence="3 5" id="KW-1133">Transmembrane helix</keyword>
<gene>
    <name evidence="6" type="ORF">KKC1_15550</name>
</gene>
<sequence length="209" mass="22563">MQLWSSVLFALAVSLDGLGVGFSYGLRRIIVPWYSLLVISLASAAAITFSMFFGYIFSLLISHRWAEITGAVILISMGCWIIVGTWNNWSGRNTLKEYSLVKLRISPLGIVIQILKEPVRADFDRSGIINLPESLALGLALAMDALGAGFGAAVAGLHPLLTPLLVGVFKFWLLSAGIYGGRAFAVSWLGEKSGLIPGIILILLGLWKI</sequence>
<reference evidence="7" key="1">
    <citation type="journal article" date="2017" name="Appl. Environ. Microbiol.">
        <title>Genomic analysis of Calderihabitans maritimus KKC1, a thermophilic hydrogenogenic carboxydotrophic bacterium isolated from marine sediment.</title>
        <authorList>
            <person name="Omae K."/>
            <person name="Yoneda Y."/>
            <person name="Fukuyama Y."/>
            <person name="Yoshida T."/>
            <person name="Sako Y."/>
        </authorList>
    </citation>
    <scope>NUCLEOTIDE SEQUENCE [LARGE SCALE GENOMIC DNA]</scope>
    <source>
        <strain evidence="7">KKC1</strain>
    </source>
</reference>
<proteinExistence type="predicted"/>
<dbReference type="PANTHER" id="PTHR35529:SF2">
    <property type="entry name" value="SPORULATION PROTEIN YTAF-RELATED"/>
    <property type="match status" value="1"/>
</dbReference>
<dbReference type="InterPro" id="IPR014205">
    <property type="entry name" value="Spore_YtaF"/>
</dbReference>
<feature type="transmembrane region" description="Helical" evidence="5">
    <location>
        <begin position="186"/>
        <end position="207"/>
    </location>
</feature>
<accession>A0A1Z5HSV3</accession>
<evidence type="ECO:0000256" key="3">
    <source>
        <dbReference type="ARBA" id="ARBA00022989"/>
    </source>
</evidence>
<evidence type="ECO:0000256" key="2">
    <source>
        <dbReference type="ARBA" id="ARBA00022692"/>
    </source>
</evidence>
<keyword evidence="2 5" id="KW-0812">Transmembrane</keyword>
<organism evidence="6 7">
    <name type="scientific">Calderihabitans maritimus</name>
    <dbReference type="NCBI Taxonomy" id="1246530"/>
    <lineage>
        <taxon>Bacteria</taxon>
        <taxon>Bacillati</taxon>
        <taxon>Bacillota</taxon>
        <taxon>Clostridia</taxon>
        <taxon>Neomoorellales</taxon>
        <taxon>Calderihabitantaceae</taxon>
        <taxon>Calderihabitans</taxon>
    </lineage>
</organism>
<keyword evidence="7" id="KW-1185">Reference proteome</keyword>
<dbReference type="Pfam" id="PF02659">
    <property type="entry name" value="Mntp"/>
    <property type="match status" value="2"/>
</dbReference>
<evidence type="ECO:0000256" key="4">
    <source>
        <dbReference type="ARBA" id="ARBA00023136"/>
    </source>
</evidence>
<protein>
    <submittedName>
        <fullName evidence="6">Sporulation protein YtaF</fullName>
    </submittedName>
</protein>
<dbReference type="InterPro" id="IPR003810">
    <property type="entry name" value="Mntp/YtaF"/>
</dbReference>
<keyword evidence="4 5" id="KW-0472">Membrane</keyword>
<name>A0A1Z5HSV3_9FIRM</name>
<dbReference type="PANTHER" id="PTHR35529">
    <property type="entry name" value="MANGANESE EFFLUX PUMP MNTP-RELATED"/>
    <property type="match status" value="1"/>
</dbReference>
<dbReference type="RefSeq" id="WP_088553763.1">
    <property type="nucleotide sequence ID" value="NZ_BDGJ01000073.1"/>
</dbReference>
<dbReference type="EMBL" id="BDGJ01000073">
    <property type="protein sequence ID" value="GAW92401.1"/>
    <property type="molecule type" value="Genomic_DNA"/>
</dbReference>
<comment type="caution">
    <text evidence="6">The sequence shown here is derived from an EMBL/GenBank/DDBJ whole genome shotgun (WGS) entry which is preliminary data.</text>
</comment>
<feature type="transmembrane region" description="Helical" evidence="5">
    <location>
        <begin position="68"/>
        <end position="86"/>
    </location>
</feature>
<dbReference type="Proteomes" id="UP000197032">
    <property type="component" value="Unassembled WGS sequence"/>
</dbReference>
<evidence type="ECO:0000313" key="7">
    <source>
        <dbReference type="Proteomes" id="UP000197032"/>
    </source>
</evidence>
<dbReference type="NCBIfam" id="TIGR02840">
    <property type="entry name" value="spore_YtaF"/>
    <property type="match status" value="1"/>
</dbReference>
<dbReference type="OrthoDB" id="1679205at2"/>
<evidence type="ECO:0000313" key="6">
    <source>
        <dbReference type="EMBL" id="GAW92401.1"/>
    </source>
</evidence>
<dbReference type="AlphaFoldDB" id="A0A1Z5HSV3"/>
<evidence type="ECO:0000256" key="1">
    <source>
        <dbReference type="ARBA" id="ARBA00022475"/>
    </source>
</evidence>
<keyword evidence="1" id="KW-1003">Cell membrane</keyword>
<evidence type="ECO:0000256" key="5">
    <source>
        <dbReference type="SAM" id="Phobius"/>
    </source>
</evidence>
<feature type="transmembrane region" description="Helical" evidence="5">
    <location>
        <begin position="33"/>
        <end position="61"/>
    </location>
</feature>